<gene>
    <name evidence="3" type="ORF">OIU84_006698</name>
</gene>
<dbReference type="InterPro" id="IPR032867">
    <property type="entry name" value="DYW_dom"/>
</dbReference>
<name>A0AAD6JZY3_9ROSI</name>
<dbReference type="Pfam" id="PF14432">
    <property type="entry name" value="DYW_deaminase"/>
    <property type="match status" value="1"/>
</dbReference>
<reference evidence="3 4" key="1">
    <citation type="journal article" date="2023" name="Int. J. Mol. Sci.">
        <title>De Novo Assembly and Annotation of 11 Diverse Shrub Willow (Salix) Genomes Reveals Novel Gene Organization in Sex-Linked Regions.</title>
        <authorList>
            <person name="Hyden B."/>
            <person name="Feng K."/>
            <person name="Yates T.B."/>
            <person name="Jawdy S."/>
            <person name="Cereghino C."/>
            <person name="Smart L.B."/>
            <person name="Muchero W."/>
        </authorList>
    </citation>
    <scope>NUCLEOTIDE SEQUENCE [LARGE SCALE GENOMIC DNA]</scope>
    <source>
        <tissue evidence="3">Shoot tip</tissue>
    </source>
</reference>
<dbReference type="GO" id="GO:0008270">
    <property type="term" value="F:zinc ion binding"/>
    <property type="evidence" value="ECO:0007669"/>
    <property type="project" value="InterPro"/>
</dbReference>
<dbReference type="Proteomes" id="UP001162972">
    <property type="component" value="Chromosome 5"/>
</dbReference>
<comment type="caution">
    <text evidence="3">The sequence shown here is derived from an EMBL/GenBank/DDBJ whole genome shotgun (WGS) entry which is preliminary data.</text>
</comment>
<sequence>MFPEIGRVLHDIEEEEKEGSVSVHSEKLAVAFGIARLCKGRTIRIVKNLRICRDCHAVMKLISQIYKVEIVVRDRSRFHSFKDGYCSCRDYW</sequence>
<accession>A0AAD6JZY3</accession>
<evidence type="ECO:0000259" key="2">
    <source>
        <dbReference type="Pfam" id="PF14432"/>
    </source>
</evidence>
<evidence type="ECO:0000313" key="4">
    <source>
        <dbReference type="Proteomes" id="UP001162972"/>
    </source>
</evidence>
<evidence type="ECO:0000256" key="1">
    <source>
        <dbReference type="ARBA" id="ARBA00006643"/>
    </source>
</evidence>
<keyword evidence="4" id="KW-1185">Reference proteome</keyword>
<evidence type="ECO:0000313" key="3">
    <source>
        <dbReference type="EMBL" id="KAJ6413943.1"/>
    </source>
</evidence>
<proteinExistence type="inferred from homology"/>
<dbReference type="EMBL" id="JAPFFJ010000013">
    <property type="protein sequence ID" value="KAJ6413943.1"/>
    <property type="molecule type" value="Genomic_DNA"/>
</dbReference>
<dbReference type="AlphaFoldDB" id="A0AAD6JZY3"/>
<feature type="domain" description="DYW" evidence="2">
    <location>
        <begin position="3"/>
        <end position="92"/>
    </location>
</feature>
<organism evidence="3 4">
    <name type="scientific">Salix udensis</name>
    <dbReference type="NCBI Taxonomy" id="889485"/>
    <lineage>
        <taxon>Eukaryota</taxon>
        <taxon>Viridiplantae</taxon>
        <taxon>Streptophyta</taxon>
        <taxon>Embryophyta</taxon>
        <taxon>Tracheophyta</taxon>
        <taxon>Spermatophyta</taxon>
        <taxon>Magnoliopsida</taxon>
        <taxon>eudicotyledons</taxon>
        <taxon>Gunneridae</taxon>
        <taxon>Pentapetalae</taxon>
        <taxon>rosids</taxon>
        <taxon>fabids</taxon>
        <taxon>Malpighiales</taxon>
        <taxon>Salicaceae</taxon>
        <taxon>Saliceae</taxon>
        <taxon>Salix</taxon>
    </lineage>
</organism>
<protein>
    <recommendedName>
        <fullName evidence="2">DYW domain-containing protein</fullName>
    </recommendedName>
</protein>
<comment type="similarity">
    <text evidence="1">Belongs to the PPR family. PCMP-H subfamily.</text>
</comment>